<evidence type="ECO:0000256" key="1">
    <source>
        <dbReference type="SAM" id="MobiDB-lite"/>
    </source>
</evidence>
<accession>A0ABT8FL50</accession>
<dbReference type="Pfam" id="PF02575">
    <property type="entry name" value="YbaB_DNA_bd"/>
    <property type="match status" value="1"/>
</dbReference>
<proteinExistence type="predicted"/>
<name>A0ABT8FL50_9ACTN</name>
<dbReference type="Gene3D" id="3.30.1310.10">
    <property type="entry name" value="Nucleoid-associated protein YbaB-like domain"/>
    <property type="match status" value="1"/>
</dbReference>
<evidence type="ECO:0000313" key="3">
    <source>
        <dbReference type="Proteomes" id="UP001168620"/>
    </source>
</evidence>
<evidence type="ECO:0000313" key="2">
    <source>
        <dbReference type="EMBL" id="MDN4175399.1"/>
    </source>
</evidence>
<dbReference type="EMBL" id="JAUHJQ010000013">
    <property type="protein sequence ID" value="MDN4175399.1"/>
    <property type="molecule type" value="Genomic_DNA"/>
</dbReference>
<comment type="caution">
    <text evidence="2">The sequence shown here is derived from an EMBL/GenBank/DDBJ whole genome shotgun (WGS) entry which is preliminary data.</text>
</comment>
<keyword evidence="3" id="KW-1185">Reference proteome</keyword>
<dbReference type="InterPro" id="IPR004401">
    <property type="entry name" value="YbaB/EbfC"/>
</dbReference>
<reference evidence="2" key="1">
    <citation type="submission" date="2023-06" db="EMBL/GenBank/DDBJ databases">
        <title>Draft genome sequence of Nocardioides sp. SOB77.</title>
        <authorList>
            <person name="Zhang G."/>
        </authorList>
    </citation>
    <scope>NUCLEOTIDE SEQUENCE</scope>
    <source>
        <strain evidence="2">SOB77</strain>
    </source>
</reference>
<protein>
    <submittedName>
        <fullName evidence="2">YbaB/EbfC family nucleoid-associated protein</fullName>
    </submittedName>
</protein>
<gene>
    <name evidence="2" type="ORF">QWY28_20725</name>
</gene>
<dbReference type="InterPro" id="IPR036894">
    <property type="entry name" value="YbaB-like_sf"/>
</dbReference>
<dbReference type="RefSeq" id="WP_300954677.1">
    <property type="nucleotide sequence ID" value="NZ_JAUHJQ010000013.1"/>
</dbReference>
<sequence length="146" mass="15017">MPETPFPSGIQRRPLPPPTGPLQRPNPNAALLAEITEQVVAGLERAAAQDAAARERLAQAAGGATGTALDGAVEVSVDGKSMISGARFGPEVTGLPAEELRQLTLAALGDARDALALPSAASTLGTLHKRDAADAILRLLDEGRKR</sequence>
<dbReference type="SUPFAM" id="SSF82607">
    <property type="entry name" value="YbaB-like"/>
    <property type="match status" value="1"/>
</dbReference>
<feature type="region of interest" description="Disordered" evidence="1">
    <location>
        <begin position="1"/>
        <end position="27"/>
    </location>
</feature>
<organism evidence="2 3">
    <name type="scientific">Nocardioides oceani</name>
    <dbReference type="NCBI Taxonomy" id="3058369"/>
    <lineage>
        <taxon>Bacteria</taxon>
        <taxon>Bacillati</taxon>
        <taxon>Actinomycetota</taxon>
        <taxon>Actinomycetes</taxon>
        <taxon>Propionibacteriales</taxon>
        <taxon>Nocardioidaceae</taxon>
        <taxon>Nocardioides</taxon>
    </lineage>
</organism>
<dbReference type="Proteomes" id="UP001168620">
    <property type="component" value="Unassembled WGS sequence"/>
</dbReference>